<reference evidence="10" key="3">
    <citation type="submission" date="2020-04" db="EMBL/GenBank/DDBJ databases">
        <authorList>
            <person name="Grover C.E."/>
            <person name="Arick M.A. II"/>
            <person name="Thrash A."/>
            <person name="Conover J.L."/>
            <person name="Sanders W.S."/>
            <person name="Peterson D.G."/>
            <person name="Scheffler J.A."/>
            <person name="Scheffler B.E."/>
            <person name="Wendel J.F."/>
        </authorList>
    </citation>
    <scope>NUCLEOTIDE SEQUENCE</scope>
    <source>
        <strain evidence="10">8</strain>
        <tissue evidence="10">Leaf</tissue>
    </source>
</reference>
<keyword evidence="4" id="KW-0804">Transcription</keyword>
<evidence type="ECO:0000256" key="5">
    <source>
        <dbReference type="ARBA" id="ARBA00023242"/>
    </source>
</evidence>
<evidence type="ECO:0000313" key="10">
    <source>
        <dbReference type="EMBL" id="MBA0587260.1"/>
    </source>
</evidence>
<keyword evidence="6" id="KW-0175">Coiled coil</keyword>
<evidence type="ECO:0000256" key="6">
    <source>
        <dbReference type="SAM" id="Coils"/>
    </source>
</evidence>
<evidence type="ECO:0000256" key="3">
    <source>
        <dbReference type="ARBA" id="ARBA00023125"/>
    </source>
</evidence>
<dbReference type="EMBL" id="CM001745">
    <property type="protein sequence ID" value="KJB34216.1"/>
    <property type="molecule type" value="Genomic_DNA"/>
</dbReference>
<feature type="compositionally biased region" description="Low complexity" evidence="7">
    <location>
        <begin position="37"/>
        <end position="52"/>
    </location>
</feature>
<gene>
    <name evidence="9" type="ORF">B456_006G054500</name>
    <name evidence="10" type="ORF">Gorai_000392</name>
</gene>
<dbReference type="KEGG" id="gra:105797851"/>
<evidence type="ECO:0000256" key="1">
    <source>
        <dbReference type="ARBA" id="ARBA00004123"/>
    </source>
</evidence>
<keyword evidence="11" id="KW-1185">Reference proteome</keyword>
<evidence type="ECO:0000313" key="9">
    <source>
        <dbReference type="EMBL" id="KJB34216.1"/>
    </source>
</evidence>
<dbReference type="PROSITE" id="PS50217">
    <property type="entry name" value="BZIP"/>
    <property type="match status" value="1"/>
</dbReference>
<dbReference type="EMBL" id="JABEZZ010000006">
    <property type="protein sequence ID" value="MBA0587260.1"/>
    <property type="molecule type" value="Genomic_DNA"/>
</dbReference>
<keyword evidence="3" id="KW-0238">DNA-binding</keyword>
<dbReference type="OrthoDB" id="993457at2759"/>
<dbReference type="SUPFAM" id="SSF57959">
    <property type="entry name" value="Leucine zipper domain"/>
    <property type="match status" value="1"/>
</dbReference>
<dbReference type="Pfam" id="PF00170">
    <property type="entry name" value="bZIP_1"/>
    <property type="match status" value="1"/>
</dbReference>
<reference evidence="9 11" key="1">
    <citation type="journal article" date="2012" name="Nature">
        <title>Repeated polyploidization of Gossypium genomes and the evolution of spinnable cotton fibres.</title>
        <authorList>
            <person name="Paterson A.H."/>
            <person name="Wendel J.F."/>
            <person name="Gundlach H."/>
            <person name="Guo H."/>
            <person name="Jenkins J."/>
            <person name="Jin D."/>
            <person name="Llewellyn D."/>
            <person name="Showmaker K.C."/>
            <person name="Shu S."/>
            <person name="Udall J."/>
            <person name="Yoo M.J."/>
            <person name="Byers R."/>
            <person name="Chen W."/>
            <person name="Doron-Faigenboim A."/>
            <person name="Duke M.V."/>
            <person name="Gong L."/>
            <person name="Grimwood J."/>
            <person name="Grover C."/>
            <person name="Grupp K."/>
            <person name="Hu G."/>
            <person name="Lee T.H."/>
            <person name="Li J."/>
            <person name="Lin L."/>
            <person name="Liu T."/>
            <person name="Marler B.S."/>
            <person name="Page J.T."/>
            <person name="Roberts A.W."/>
            <person name="Romanel E."/>
            <person name="Sanders W.S."/>
            <person name="Szadkowski E."/>
            <person name="Tan X."/>
            <person name="Tang H."/>
            <person name="Xu C."/>
            <person name="Wang J."/>
            <person name="Wang Z."/>
            <person name="Zhang D."/>
            <person name="Zhang L."/>
            <person name="Ashrafi H."/>
            <person name="Bedon F."/>
            <person name="Bowers J.E."/>
            <person name="Brubaker C.L."/>
            <person name="Chee P.W."/>
            <person name="Das S."/>
            <person name="Gingle A.R."/>
            <person name="Haigler C.H."/>
            <person name="Harker D."/>
            <person name="Hoffmann L.V."/>
            <person name="Hovav R."/>
            <person name="Jones D.C."/>
            <person name="Lemke C."/>
            <person name="Mansoor S."/>
            <person name="ur Rahman M."/>
            <person name="Rainville L.N."/>
            <person name="Rambani A."/>
            <person name="Reddy U.K."/>
            <person name="Rong J.K."/>
            <person name="Saranga Y."/>
            <person name="Scheffler B.E."/>
            <person name="Scheffler J.A."/>
            <person name="Stelly D.M."/>
            <person name="Triplett B.A."/>
            <person name="Van Deynze A."/>
            <person name="Vaslin M.F."/>
            <person name="Waghmare V.N."/>
            <person name="Walford S.A."/>
            <person name="Wright R.J."/>
            <person name="Zaki E.A."/>
            <person name="Zhang T."/>
            <person name="Dennis E.S."/>
            <person name="Mayer K.F."/>
            <person name="Peterson D.G."/>
            <person name="Rokhsar D.S."/>
            <person name="Wang X."/>
            <person name="Schmutz J."/>
        </authorList>
    </citation>
    <scope>NUCLEOTIDE SEQUENCE [LARGE SCALE GENOMIC DNA]</scope>
</reference>
<feature type="domain" description="BZIP" evidence="8">
    <location>
        <begin position="78"/>
        <end position="129"/>
    </location>
</feature>
<dbReference type="GO" id="GO:0046983">
    <property type="term" value="F:protein dimerization activity"/>
    <property type="evidence" value="ECO:0007669"/>
    <property type="project" value="UniProtKB-ARBA"/>
</dbReference>
<proteinExistence type="predicted"/>
<evidence type="ECO:0000256" key="7">
    <source>
        <dbReference type="SAM" id="MobiDB-lite"/>
    </source>
</evidence>
<dbReference type="GO" id="GO:0003700">
    <property type="term" value="F:DNA-binding transcription factor activity"/>
    <property type="evidence" value="ECO:0007669"/>
    <property type="project" value="InterPro"/>
</dbReference>
<dbReference type="GO" id="GO:0000976">
    <property type="term" value="F:transcription cis-regulatory region binding"/>
    <property type="evidence" value="ECO:0007669"/>
    <property type="project" value="TreeGrafter"/>
</dbReference>
<dbReference type="FunFam" id="1.20.5.170:FF:000020">
    <property type="entry name" value="BZIP transcription factor"/>
    <property type="match status" value="1"/>
</dbReference>
<dbReference type="PANTHER" id="PTHR45764:SF21">
    <property type="entry name" value="OS03G0770000 PROTEIN"/>
    <property type="match status" value="1"/>
</dbReference>
<dbReference type="OMA" id="HHELAWA"/>
<evidence type="ECO:0000313" key="12">
    <source>
        <dbReference type="Proteomes" id="UP000593578"/>
    </source>
</evidence>
<dbReference type="SMR" id="A0A0D2RXJ5"/>
<dbReference type="InterPro" id="IPR004827">
    <property type="entry name" value="bZIP"/>
</dbReference>
<dbReference type="PROSITE" id="PS00036">
    <property type="entry name" value="BZIP_BASIC"/>
    <property type="match status" value="1"/>
</dbReference>
<accession>A0A0D2RXJ5</accession>
<protein>
    <recommendedName>
        <fullName evidence="8">BZIP domain-containing protein</fullName>
    </recommendedName>
</protein>
<evidence type="ECO:0000313" key="11">
    <source>
        <dbReference type="Proteomes" id="UP000032304"/>
    </source>
</evidence>
<comment type="subcellular location">
    <subcellularLocation>
        <location evidence="1">Nucleus</location>
    </subcellularLocation>
</comment>
<evidence type="ECO:0000259" key="8">
    <source>
        <dbReference type="PROSITE" id="PS50217"/>
    </source>
</evidence>
<dbReference type="GO" id="GO:0005634">
    <property type="term" value="C:nucleus"/>
    <property type="evidence" value="ECO:0007669"/>
    <property type="project" value="UniProtKB-SubCell"/>
</dbReference>
<evidence type="ECO:0000256" key="4">
    <source>
        <dbReference type="ARBA" id="ARBA00023163"/>
    </source>
</evidence>
<feature type="coiled-coil region" evidence="6">
    <location>
        <begin position="89"/>
        <end position="137"/>
    </location>
</feature>
<dbReference type="Proteomes" id="UP000032304">
    <property type="component" value="Chromosome 6"/>
</dbReference>
<dbReference type="PANTHER" id="PTHR45764">
    <property type="entry name" value="BZIP TRANSCRIPTION FACTOR 44"/>
    <property type="match status" value="1"/>
</dbReference>
<feature type="region of interest" description="Disordered" evidence="7">
    <location>
        <begin position="37"/>
        <end position="79"/>
    </location>
</feature>
<keyword evidence="2" id="KW-0805">Transcription regulation</keyword>
<dbReference type="InterPro" id="IPR046347">
    <property type="entry name" value="bZIP_sf"/>
</dbReference>
<dbReference type="Gene3D" id="1.20.5.170">
    <property type="match status" value="1"/>
</dbReference>
<dbReference type="GO" id="GO:0045893">
    <property type="term" value="P:positive regulation of DNA-templated transcription"/>
    <property type="evidence" value="ECO:0007669"/>
    <property type="project" value="TreeGrafter"/>
</dbReference>
<dbReference type="AlphaFoldDB" id="A0A0D2RXJ5"/>
<dbReference type="Gramene" id="KJB34216">
    <property type="protein sequence ID" value="KJB34216"/>
    <property type="gene ID" value="B456_006G054500"/>
</dbReference>
<organism evidence="9 11">
    <name type="scientific">Gossypium raimondii</name>
    <name type="common">Peruvian cotton</name>
    <name type="synonym">Gossypium klotzschianum subsp. raimondii</name>
    <dbReference type="NCBI Taxonomy" id="29730"/>
    <lineage>
        <taxon>Eukaryota</taxon>
        <taxon>Viridiplantae</taxon>
        <taxon>Streptophyta</taxon>
        <taxon>Embryophyta</taxon>
        <taxon>Tracheophyta</taxon>
        <taxon>Spermatophyta</taxon>
        <taxon>Magnoliopsida</taxon>
        <taxon>eudicotyledons</taxon>
        <taxon>Gunneridae</taxon>
        <taxon>Pentapetalae</taxon>
        <taxon>rosids</taxon>
        <taxon>malvids</taxon>
        <taxon>Malvales</taxon>
        <taxon>Malvaceae</taxon>
        <taxon>Malvoideae</taxon>
        <taxon>Gossypium</taxon>
    </lineage>
</organism>
<sequence length="162" mass="18557">MFSTVSATFSPDSMLDNDPIPDIETNIMKWDWSELFSPSQSTGSARSSGTGSDEAKQSLTGGSTSSLKDPNQRVPTIDERKLRRMISNRASARRSRMRKRNHLENLTNEVKQLQIQNQELNNRLKSLSDLNHCLRIDNNRVRFECSILQQEVLDMRQLLVFT</sequence>
<dbReference type="Proteomes" id="UP000593578">
    <property type="component" value="Unassembled WGS sequence"/>
</dbReference>
<keyword evidence="5" id="KW-0539">Nucleus</keyword>
<dbReference type="SMART" id="SM00338">
    <property type="entry name" value="BRLZ"/>
    <property type="match status" value="1"/>
</dbReference>
<evidence type="ECO:0000256" key="2">
    <source>
        <dbReference type="ARBA" id="ARBA00023015"/>
    </source>
</evidence>
<reference evidence="10 12" key="2">
    <citation type="journal article" date="2019" name="Genome Biol. Evol.">
        <title>Insights into the evolution of the New World diploid cottons (Gossypium, subgenus Houzingenia) based on genome sequencing.</title>
        <authorList>
            <person name="Grover C.E."/>
            <person name="Arick M.A. 2nd"/>
            <person name="Thrash A."/>
            <person name="Conover J.L."/>
            <person name="Sanders W.S."/>
            <person name="Peterson D.G."/>
            <person name="Frelichowski J.E."/>
            <person name="Scheffler J.A."/>
            <person name="Scheffler B.E."/>
            <person name="Wendel J.F."/>
        </authorList>
    </citation>
    <scope>NUCLEOTIDE SEQUENCE [LARGE SCALE GENOMIC DNA]</scope>
    <source>
        <strain evidence="10">8</strain>
        <tissue evidence="10">Leaf</tissue>
    </source>
</reference>
<name>A0A0D2RXJ5_GOSRA</name>
<feature type="compositionally biased region" description="Polar residues" evidence="7">
    <location>
        <begin position="57"/>
        <end position="69"/>
    </location>
</feature>